<keyword evidence="2" id="KW-1185">Reference proteome</keyword>
<reference evidence="1" key="2">
    <citation type="submission" date="2021-08" db="EMBL/GenBank/DDBJ databases">
        <authorList>
            <person name="Tani A."/>
            <person name="Ola A."/>
            <person name="Ogura Y."/>
            <person name="Katsura K."/>
            <person name="Hayashi T."/>
        </authorList>
    </citation>
    <scope>NUCLEOTIDE SEQUENCE</scope>
    <source>
        <strain evidence="1">DSM 23674</strain>
    </source>
</reference>
<proteinExistence type="predicted"/>
<organism evidence="1 2">
    <name type="scientific">Methylobacterium thuringiense</name>
    <dbReference type="NCBI Taxonomy" id="1003091"/>
    <lineage>
        <taxon>Bacteria</taxon>
        <taxon>Pseudomonadati</taxon>
        <taxon>Pseudomonadota</taxon>
        <taxon>Alphaproteobacteria</taxon>
        <taxon>Hyphomicrobiales</taxon>
        <taxon>Methylobacteriaceae</taxon>
        <taxon>Methylobacterium</taxon>
    </lineage>
</organism>
<name>A0ABQ4TLV9_9HYPH</name>
<sequence length="156" mass="16646">MSLLHSMLSRFNLSVAAYAGDEPLMQASVSAAANVIVADGEMSGDEFDAAIQGMTSNPILEKGYDALMLESELYDGVARARTRAGRVENLRRIAAIIERPLQQRHDVFLIAADVADQEGISPIEDRALVEIAAALDVDKAALLQVALAKPMPAALV</sequence>
<dbReference type="InterPro" id="IPR029024">
    <property type="entry name" value="TerB-like"/>
</dbReference>
<dbReference type="CDD" id="cd07176">
    <property type="entry name" value="terB"/>
    <property type="match status" value="1"/>
</dbReference>
<dbReference type="SUPFAM" id="SSF158682">
    <property type="entry name" value="TerB-like"/>
    <property type="match status" value="1"/>
</dbReference>
<evidence type="ECO:0000313" key="1">
    <source>
        <dbReference type="EMBL" id="GJE55592.1"/>
    </source>
</evidence>
<gene>
    <name evidence="1" type="ORF">EKPJFOCH_2086</name>
</gene>
<reference evidence="1" key="1">
    <citation type="journal article" date="2021" name="Front. Microbiol.">
        <title>Comprehensive Comparative Genomics and Phenotyping of Methylobacterium Species.</title>
        <authorList>
            <person name="Alessa O."/>
            <person name="Ogura Y."/>
            <person name="Fujitani Y."/>
            <person name="Takami H."/>
            <person name="Hayashi T."/>
            <person name="Sahin N."/>
            <person name="Tani A."/>
        </authorList>
    </citation>
    <scope>NUCLEOTIDE SEQUENCE</scope>
    <source>
        <strain evidence="1">DSM 23674</strain>
    </source>
</reference>
<evidence type="ECO:0000313" key="2">
    <source>
        <dbReference type="Proteomes" id="UP001055101"/>
    </source>
</evidence>
<dbReference type="Proteomes" id="UP001055101">
    <property type="component" value="Unassembled WGS sequence"/>
</dbReference>
<dbReference type="Gene3D" id="1.10.3680.10">
    <property type="entry name" value="TerB-like"/>
    <property type="match status" value="1"/>
</dbReference>
<protein>
    <recommendedName>
        <fullName evidence="3">Tellurite resistance protein TerB</fullName>
    </recommendedName>
</protein>
<evidence type="ECO:0008006" key="3">
    <source>
        <dbReference type="Google" id="ProtNLM"/>
    </source>
</evidence>
<comment type="caution">
    <text evidence="1">The sequence shown here is derived from an EMBL/GenBank/DDBJ whole genome shotgun (WGS) entry which is preliminary data.</text>
</comment>
<dbReference type="EMBL" id="BPRA01000009">
    <property type="protein sequence ID" value="GJE55592.1"/>
    <property type="molecule type" value="Genomic_DNA"/>
</dbReference>
<accession>A0ABQ4TLV9</accession>
<dbReference type="RefSeq" id="WP_147816794.1">
    <property type="nucleotide sequence ID" value="NZ_BPRA01000009.1"/>
</dbReference>